<dbReference type="PANTHER" id="PTHR22926:SF3">
    <property type="entry name" value="UNDECAPRENYL-PHOSPHATE ALPHA-N-ACETYLGLUCOSAMINYL 1-PHOSPHATE TRANSFERASE"/>
    <property type="match status" value="1"/>
</dbReference>
<comment type="subcellular location">
    <subcellularLocation>
        <location evidence="1">Cell membrane</location>
        <topology evidence="1">Multi-pass membrane protein</topology>
    </subcellularLocation>
</comment>
<evidence type="ECO:0000256" key="4">
    <source>
        <dbReference type="ARBA" id="ARBA00022692"/>
    </source>
</evidence>
<dbReference type="GO" id="GO:0071555">
    <property type="term" value="P:cell wall organization"/>
    <property type="evidence" value="ECO:0007669"/>
    <property type="project" value="TreeGrafter"/>
</dbReference>
<dbReference type="GO" id="GO:0044038">
    <property type="term" value="P:cell wall macromolecule biosynthetic process"/>
    <property type="evidence" value="ECO:0007669"/>
    <property type="project" value="TreeGrafter"/>
</dbReference>
<evidence type="ECO:0000256" key="7">
    <source>
        <dbReference type="PIRSR" id="PIRSR600715-1"/>
    </source>
</evidence>
<feature type="transmembrane region" description="Helical" evidence="8">
    <location>
        <begin position="59"/>
        <end position="81"/>
    </location>
</feature>
<dbReference type="GO" id="GO:0016780">
    <property type="term" value="F:phosphotransferase activity, for other substituted phosphate groups"/>
    <property type="evidence" value="ECO:0007669"/>
    <property type="project" value="InterPro"/>
</dbReference>
<evidence type="ECO:0000256" key="5">
    <source>
        <dbReference type="ARBA" id="ARBA00022989"/>
    </source>
</evidence>
<evidence type="ECO:0000256" key="1">
    <source>
        <dbReference type="ARBA" id="ARBA00004651"/>
    </source>
</evidence>
<feature type="transmembrane region" description="Helical" evidence="8">
    <location>
        <begin position="12"/>
        <end position="38"/>
    </location>
</feature>
<gene>
    <name evidence="9" type="ORF">SAMN05444349_12012</name>
</gene>
<dbReference type="EMBL" id="FQVD01000020">
    <property type="protein sequence ID" value="SHF44477.1"/>
    <property type="molecule type" value="Genomic_DNA"/>
</dbReference>
<keyword evidence="5 8" id="KW-1133">Transmembrane helix</keyword>
<evidence type="ECO:0000256" key="8">
    <source>
        <dbReference type="SAM" id="Phobius"/>
    </source>
</evidence>
<protein>
    <submittedName>
        <fullName evidence="9">UDP-N-acetylmuramyl pentapeptide phosphotransferase/UDP-N-acetylglucosamine-1-phosphate transferase</fullName>
    </submittedName>
</protein>
<evidence type="ECO:0000256" key="3">
    <source>
        <dbReference type="ARBA" id="ARBA00022679"/>
    </source>
</evidence>
<dbReference type="InterPro" id="IPR018480">
    <property type="entry name" value="PNAcMuramoyl-5peptid_Trfase_CS"/>
</dbReference>
<keyword evidence="7" id="KW-0460">Magnesium</keyword>
<keyword evidence="2" id="KW-1003">Cell membrane</keyword>
<feature type="transmembrane region" description="Helical" evidence="8">
    <location>
        <begin position="150"/>
        <end position="171"/>
    </location>
</feature>
<evidence type="ECO:0000313" key="9">
    <source>
        <dbReference type="EMBL" id="SHF44477.1"/>
    </source>
</evidence>
<reference evidence="9 10" key="1">
    <citation type="submission" date="2016-11" db="EMBL/GenBank/DDBJ databases">
        <authorList>
            <person name="Jaros S."/>
            <person name="Januszkiewicz K."/>
            <person name="Wedrychowicz H."/>
        </authorList>
    </citation>
    <scope>NUCLEOTIDE SEQUENCE [LARGE SCALE GENOMIC DNA]</scope>
    <source>
        <strain evidence="9 10">DSM 26883</strain>
    </source>
</reference>
<proteinExistence type="predicted"/>
<keyword evidence="7" id="KW-0479">Metal-binding</keyword>
<dbReference type="GO" id="GO:0005886">
    <property type="term" value="C:plasma membrane"/>
    <property type="evidence" value="ECO:0007669"/>
    <property type="project" value="UniProtKB-SubCell"/>
</dbReference>
<dbReference type="GO" id="GO:0009103">
    <property type="term" value="P:lipopolysaccharide biosynthetic process"/>
    <property type="evidence" value="ECO:0007669"/>
    <property type="project" value="TreeGrafter"/>
</dbReference>
<organism evidence="9 10">
    <name type="scientific">Bacteroides faecichinchillae</name>
    <dbReference type="NCBI Taxonomy" id="871325"/>
    <lineage>
        <taxon>Bacteria</taxon>
        <taxon>Pseudomonadati</taxon>
        <taxon>Bacteroidota</taxon>
        <taxon>Bacteroidia</taxon>
        <taxon>Bacteroidales</taxon>
        <taxon>Bacteroidaceae</taxon>
        <taxon>Bacteroides</taxon>
    </lineage>
</organism>
<evidence type="ECO:0000256" key="6">
    <source>
        <dbReference type="ARBA" id="ARBA00023136"/>
    </source>
</evidence>
<sequence length="379" mass="42882">MPIYNHHIFMIYIFIILAFIISACVAWLIIPRILLISLRKKLFDMPDERKVHKRAIPRLGGVSFFPTILISCCFVLALRTLTGYNIPTLQAAYVLPECLFLVCGMTLLYLTGIADDLVGVRYRQKFIIQILSASFFPIAGLWINDLYGLFGIYTISAWIGIPFTILTIVFITNAINLIDGIDGLASGLSSVALLVFGILFLEKGLWMYSILGFSTFGVLIPFFYYNVFGSAERARKIFMGDTGSLTLGYILSFLAIKYSQNNLEVTSYTQGAFVIAFSTLIVPAFDVIRVVIVRIRNGKSPFEPDKNHIHHKFLAMGFTPRKAMITILLVSCTFSALNILLMPWIDNTVMLLGDIIIWIALNLWWDRVKDKRIHLKSLY</sequence>
<comment type="cofactor">
    <cofactor evidence="7">
        <name>Mg(2+)</name>
        <dbReference type="ChEBI" id="CHEBI:18420"/>
    </cofactor>
</comment>
<feature type="transmembrane region" description="Helical" evidence="8">
    <location>
        <begin position="237"/>
        <end position="256"/>
    </location>
</feature>
<feature type="transmembrane region" description="Helical" evidence="8">
    <location>
        <begin position="206"/>
        <end position="225"/>
    </location>
</feature>
<evidence type="ECO:0000256" key="2">
    <source>
        <dbReference type="ARBA" id="ARBA00022475"/>
    </source>
</evidence>
<dbReference type="STRING" id="871325.SAMN05444349_12012"/>
<name>A0A1M5BQG1_9BACE</name>
<feature type="transmembrane region" description="Helical" evidence="8">
    <location>
        <begin position="126"/>
        <end position="144"/>
    </location>
</feature>
<feature type="binding site" evidence="7">
    <location>
        <position position="241"/>
    </location>
    <ligand>
        <name>Mg(2+)</name>
        <dbReference type="ChEBI" id="CHEBI:18420"/>
    </ligand>
</feature>
<dbReference type="Pfam" id="PF00953">
    <property type="entry name" value="Glycos_transf_4"/>
    <property type="match status" value="1"/>
</dbReference>
<dbReference type="AlphaFoldDB" id="A0A1M5BQG1"/>
<feature type="transmembrane region" description="Helical" evidence="8">
    <location>
        <begin position="183"/>
        <end position="200"/>
    </location>
</feature>
<dbReference type="PANTHER" id="PTHR22926">
    <property type="entry name" value="PHOSPHO-N-ACETYLMURAMOYL-PENTAPEPTIDE-TRANSFERASE"/>
    <property type="match status" value="1"/>
</dbReference>
<evidence type="ECO:0000313" key="10">
    <source>
        <dbReference type="Proteomes" id="UP000184436"/>
    </source>
</evidence>
<keyword evidence="3 9" id="KW-0808">Transferase</keyword>
<feature type="transmembrane region" description="Helical" evidence="8">
    <location>
        <begin position="348"/>
        <end position="365"/>
    </location>
</feature>
<dbReference type="PROSITE" id="PS01348">
    <property type="entry name" value="MRAY_2"/>
    <property type="match status" value="1"/>
</dbReference>
<feature type="transmembrane region" description="Helical" evidence="8">
    <location>
        <begin position="268"/>
        <end position="292"/>
    </location>
</feature>
<keyword evidence="6 8" id="KW-0472">Membrane</keyword>
<dbReference type="CDD" id="cd06853">
    <property type="entry name" value="GT_WecA_like"/>
    <property type="match status" value="1"/>
</dbReference>
<dbReference type="GO" id="GO:0046872">
    <property type="term" value="F:metal ion binding"/>
    <property type="evidence" value="ECO:0007669"/>
    <property type="project" value="UniProtKB-KW"/>
</dbReference>
<keyword evidence="4 8" id="KW-0812">Transmembrane</keyword>
<dbReference type="InterPro" id="IPR000715">
    <property type="entry name" value="Glycosyl_transferase_4"/>
</dbReference>
<feature type="transmembrane region" description="Helical" evidence="8">
    <location>
        <begin position="323"/>
        <end position="342"/>
    </location>
</feature>
<keyword evidence="10" id="KW-1185">Reference proteome</keyword>
<dbReference type="Proteomes" id="UP000184436">
    <property type="component" value="Unassembled WGS sequence"/>
</dbReference>
<feature type="binding site" evidence="7">
    <location>
        <position position="176"/>
    </location>
    <ligand>
        <name>Mg(2+)</name>
        <dbReference type="ChEBI" id="CHEBI:18420"/>
    </ligand>
</feature>
<accession>A0A1M5BQG1</accession>
<feature type="transmembrane region" description="Helical" evidence="8">
    <location>
        <begin position="93"/>
        <end position="114"/>
    </location>
</feature>